<organism evidence="2 3">
    <name type="scientific">Capronia epimyces CBS 606.96</name>
    <dbReference type="NCBI Taxonomy" id="1182542"/>
    <lineage>
        <taxon>Eukaryota</taxon>
        <taxon>Fungi</taxon>
        <taxon>Dikarya</taxon>
        <taxon>Ascomycota</taxon>
        <taxon>Pezizomycotina</taxon>
        <taxon>Eurotiomycetes</taxon>
        <taxon>Chaetothyriomycetidae</taxon>
        <taxon>Chaetothyriales</taxon>
        <taxon>Herpotrichiellaceae</taxon>
        <taxon>Capronia</taxon>
    </lineage>
</organism>
<evidence type="ECO:0000313" key="2">
    <source>
        <dbReference type="EMBL" id="EXJ82251.1"/>
    </source>
</evidence>
<comment type="caution">
    <text evidence="2">The sequence shown here is derived from an EMBL/GenBank/DDBJ whole genome shotgun (WGS) entry which is preliminary data.</text>
</comment>
<proteinExistence type="predicted"/>
<gene>
    <name evidence="2" type="ORF">A1O3_06064</name>
</gene>
<dbReference type="eggNOG" id="ENOG502SNSN">
    <property type="taxonomic scope" value="Eukaryota"/>
</dbReference>
<evidence type="ECO:0000313" key="3">
    <source>
        <dbReference type="Proteomes" id="UP000019478"/>
    </source>
</evidence>
<dbReference type="AlphaFoldDB" id="W9XZ51"/>
<dbReference type="EMBL" id="AMGY01000005">
    <property type="protein sequence ID" value="EXJ82251.1"/>
    <property type="molecule type" value="Genomic_DNA"/>
</dbReference>
<dbReference type="OrthoDB" id="3549294at2759"/>
<feature type="region of interest" description="Disordered" evidence="1">
    <location>
        <begin position="1"/>
        <end position="22"/>
    </location>
</feature>
<evidence type="ECO:0000256" key="1">
    <source>
        <dbReference type="SAM" id="MobiDB-lite"/>
    </source>
</evidence>
<accession>W9XZ51</accession>
<dbReference type="GeneID" id="19170174"/>
<dbReference type="Proteomes" id="UP000019478">
    <property type="component" value="Unassembled WGS sequence"/>
</dbReference>
<name>W9XZ51_9EURO</name>
<dbReference type="HOGENOM" id="CLU_013935_2_0_1"/>
<keyword evidence="3" id="KW-1185">Reference proteome</keyword>
<dbReference type="RefSeq" id="XP_007734374.1">
    <property type="nucleotide sequence ID" value="XM_007736184.1"/>
</dbReference>
<reference evidence="2 3" key="1">
    <citation type="submission" date="2013-03" db="EMBL/GenBank/DDBJ databases">
        <title>The Genome Sequence of Capronia epimyces CBS 606.96.</title>
        <authorList>
            <consortium name="The Broad Institute Genomics Platform"/>
            <person name="Cuomo C."/>
            <person name="de Hoog S."/>
            <person name="Gorbushina A."/>
            <person name="Walker B."/>
            <person name="Young S.K."/>
            <person name="Zeng Q."/>
            <person name="Gargeya S."/>
            <person name="Fitzgerald M."/>
            <person name="Haas B."/>
            <person name="Abouelleil A."/>
            <person name="Allen A.W."/>
            <person name="Alvarado L."/>
            <person name="Arachchi H.M."/>
            <person name="Berlin A.M."/>
            <person name="Chapman S.B."/>
            <person name="Gainer-Dewar J."/>
            <person name="Goldberg J."/>
            <person name="Griggs A."/>
            <person name="Gujja S."/>
            <person name="Hansen M."/>
            <person name="Howarth C."/>
            <person name="Imamovic A."/>
            <person name="Ireland A."/>
            <person name="Larimer J."/>
            <person name="McCowan C."/>
            <person name="Murphy C."/>
            <person name="Pearson M."/>
            <person name="Poon T.W."/>
            <person name="Priest M."/>
            <person name="Roberts A."/>
            <person name="Saif S."/>
            <person name="Shea T."/>
            <person name="Sisk P."/>
            <person name="Sykes S."/>
            <person name="Wortman J."/>
            <person name="Nusbaum C."/>
            <person name="Birren B."/>
        </authorList>
    </citation>
    <scope>NUCLEOTIDE SEQUENCE [LARGE SCALE GENOMIC DNA]</scope>
    <source>
        <strain evidence="2 3">CBS 606.96</strain>
    </source>
</reference>
<sequence length="614" mass="68662">MDEATHGQFIQPPELSPILGDNEQLQPTQDQLKAAVQKSREYWHQLVAVALSQHGSGLSPSSTNPQNMLSRVPAMHEKLAHSSEIRYSASSSDVLCTETSSTWAVLGESGCGITEKRQTIAELVQIGTSGSIPCRFEGPNNRWIGTTDENRDGDNYIGVLAMGWAYILSARLVEMQGEGARMRYTSARTRDRHRGPCGGVLDIGVVDENTLRWWEAILSRGQGWEALIARRPGGTYLAPWSISRTDTYKMDLKFTYKHWTSHPETTYGALSSRQAFEVLSYFALIHNLGSQFLIALTTALTFPTHNCHGSSILLPIPPTTSSASDYDHVDPITPEWKAAYDKLPYYMSLSCSPEVVMSSLCGMFWEDGVPCNMVSPWLHPVLNELPAASWVVDTPGLYHDILAAICRFRRPCISALWLGATASGLIPVVLRRLRKGNPLLHVNGYPWTGCPQSFMDIAGSGSYICEGTNDKIQRADVWRLLYLPPVVDDELSYEDFPYAPWAPPGHSTSQNCVLRVACHLHCKRHRLEYLHWQWTLRNGSVVKDQGFNTHPIEGFLEHCTPGIQQRLPIEFPEKPLDQEASRKASKEVFEWAIVNGEDIPPEEVYSDDWIHGEA</sequence>
<protein>
    <submittedName>
        <fullName evidence="2">Uncharacterized protein</fullName>
    </submittedName>
</protein>